<keyword evidence="1" id="KW-0472">Membrane</keyword>
<dbReference type="RefSeq" id="WP_310277070.1">
    <property type="nucleotide sequence ID" value="NZ_JAVDWR010000004.1"/>
</dbReference>
<reference evidence="2 3" key="1">
    <citation type="submission" date="2023-07" db="EMBL/GenBank/DDBJ databases">
        <title>Sorghum-associated microbial communities from plants grown in Nebraska, USA.</title>
        <authorList>
            <person name="Schachtman D."/>
        </authorList>
    </citation>
    <scope>NUCLEOTIDE SEQUENCE [LARGE SCALE GENOMIC DNA]</scope>
    <source>
        <strain evidence="2 3">4138</strain>
    </source>
</reference>
<keyword evidence="3" id="KW-1185">Reference proteome</keyword>
<name>A0ABU1VYV1_9GAMM</name>
<proteinExistence type="predicted"/>
<feature type="transmembrane region" description="Helical" evidence="1">
    <location>
        <begin position="201"/>
        <end position="222"/>
    </location>
</feature>
<comment type="caution">
    <text evidence="2">The sequence shown here is derived from an EMBL/GenBank/DDBJ whole genome shotgun (WGS) entry which is preliminary data.</text>
</comment>
<organism evidence="2 3">
    <name type="scientific">Rheinheimera soli</name>
    <dbReference type="NCBI Taxonomy" id="443616"/>
    <lineage>
        <taxon>Bacteria</taxon>
        <taxon>Pseudomonadati</taxon>
        <taxon>Pseudomonadota</taxon>
        <taxon>Gammaproteobacteria</taxon>
        <taxon>Chromatiales</taxon>
        <taxon>Chromatiaceae</taxon>
        <taxon>Rheinheimera</taxon>
    </lineage>
</organism>
<evidence type="ECO:0000313" key="2">
    <source>
        <dbReference type="EMBL" id="MDR7120906.1"/>
    </source>
</evidence>
<protein>
    <submittedName>
        <fullName evidence="2">Iron-regulated membrane protein</fullName>
    </submittedName>
</protein>
<sequence length="239" mass="27793">MDFLLRLAFWRKVHRYLGWVLGLQLICWFGSGLVMSVLPITEVRGEHLRKTFVAPDWSQTISPAALAEQHPEHQLKLSQQGAIPLYQFSKDEEQLYYSALTGGAVAPLTEAQVKDLVRLQYQGNAEIARIQRLQQAPFEVRHLTTPLWLVQFADESGSSFYLEEYSGKLLSVRTNHWRLFDFVWMLHIMDYEDRENFNHPLLIIFSATALFFTLSGALLLPWRRKKRADLQQRQANTCK</sequence>
<feature type="transmembrane region" description="Helical" evidence="1">
    <location>
        <begin position="16"/>
        <end position="40"/>
    </location>
</feature>
<keyword evidence="1" id="KW-0812">Transmembrane</keyword>
<gene>
    <name evidence="2" type="ORF">J2W69_001844</name>
</gene>
<dbReference type="Proteomes" id="UP001257909">
    <property type="component" value="Unassembled WGS sequence"/>
</dbReference>
<keyword evidence="1" id="KW-1133">Transmembrane helix</keyword>
<dbReference type="EMBL" id="JAVDWR010000004">
    <property type="protein sequence ID" value="MDR7120906.1"/>
    <property type="molecule type" value="Genomic_DNA"/>
</dbReference>
<evidence type="ECO:0000256" key="1">
    <source>
        <dbReference type="SAM" id="Phobius"/>
    </source>
</evidence>
<evidence type="ECO:0000313" key="3">
    <source>
        <dbReference type="Proteomes" id="UP001257909"/>
    </source>
</evidence>
<accession>A0ABU1VYV1</accession>